<feature type="chain" id="PRO_5003120563" description="Mid2 domain-containing protein" evidence="2">
    <location>
        <begin position="22"/>
        <end position="138"/>
    </location>
</feature>
<evidence type="ECO:0000313" key="3">
    <source>
        <dbReference type="EMBL" id="EFI96979.1"/>
    </source>
</evidence>
<evidence type="ECO:0000256" key="1">
    <source>
        <dbReference type="SAM" id="Phobius"/>
    </source>
</evidence>
<dbReference type="GeneID" id="9589964"/>
<keyword evidence="1" id="KW-0812">Transmembrane</keyword>
<keyword evidence="2" id="KW-0732">Signal</keyword>
<dbReference type="Proteomes" id="UP000007431">
    <property type="component" value="Unassembled WGS sequence"/>
</dbReference>
<keyword evidence="1" id="KW-0472">Membrane</keyword>
<accession>D8Q5J8</accession>
<feature type="signal peptide" evidence="2">
    <location>
        <begin position="1"/>
        <end position="21"/>
    </location>
</feature>
<sequence length="138" mass="14483">MSANLLGLALAALAIAAGAQADTTRTLSASYCSAYPVSTTGTGIATGVQYTQECEPMVYVESSGKNLSPAAIGAIVGIVVGSIWLFAMIAWIIILVRRRRAHRASPPADKPPVYEFSADGNALGNVAEKKKKWELEDA</sequence>
<dbReference type="InParanoid" id="D8Q5J8"/>
<gene>
    <name evidence="3" type="ORF">SCHCODRAFT_235034</name>
</gene>
<name>D8Q5J8_SCHCM</name>
<dbReference type="CDD" id="cd12087">
    <property type="entry name" value="TM_EGFR-like"/>
    <property type="match status" value="1"/>
</dbReference>
<evidence type="ECO:0000256" key="2">
    <source>
        <dbReference type="SAM" id="SignalP"/>
    </source>
</evidence>
<feature type="transmembrane region" description="Helical" evidence="1">
    <location>
        <begin position="70"/>
        <end position="96"/>
    </location>
</feature>
<organism evidence="4">
    <name type="scientific">Schizophyllum commune (strain H4-8 / FGSC 9210)</name>
    <name type="common">Split gill fungus</name>
    <dbReference type="NCBI Taxonomy" id="578458"/>
    <lineage>
        <taxon>Eukaryota</taxon>
        <taxon>Fungi</taxon>
        <taxon>Dikarya</taxon>
        <taxon>Basidiomycota</taxon>
        <taxon>Agaricomycotina</taxon>
        <taxon>Agaricomycetes</taxon>
        <taxon>Agaricomycetidae</taxon>
        <taxon>Agaricales</taxon>
        <taxon>Schizophyllaceae</taxon>
        <taxon>Schizophyllum</taxon>
    </lineage>
</organism>
<reference evidence="3 4" key="1">
    <citation type="journal article" date="2010" name="Nat. Biotechnol.">
        <title>Genome sequence of the model mushroom Schizophyllum commune.</title>
        <authorList>
            <person name="Ohm R.A."/>
            <person name="de Jong J.F."/>
            <person name="Lugones L.G."/>
            <person name="Aerts A."/>
            <person name="Kothe E."/>
            <person name="Stajich J.E."/>
            <person name="de Vries R.P."/>
            <person name="Record E."/>
            <person name="Levasseur A."/>
            <person name="Baker S.E."/>
            <person name="Bartholomew K.A."/>
            <person name="Coutinho P.M."/>
            <person name="Erdmann S."/>
            <person name="Fowler T.J."/>
            <person name="Gathman A.C."/>
            <person name="Lombard V."/>
            <person name="Henrissat B."/>
            <person name="Knabe N."/>
            <person name="Kuees U."/>
            <person name="Lilly W.W."/>
            <person name="Lindquist E."/>
            <person name="Lucas S."/>
            <person name="Magnuson J.K."/>
            <person name="Piumi F."/>
            <person name="Raudaskoski M."/>
            <person name="Salamov A."/>
            <person name="Schmutz J."/>
            <person name="Schwarze F.W.M.R."/>
            <person name="vanKuyk P.A."/>
            <person name="Horton J.S."/>
            <person name="Grigoriev I.V."/>
            <person name="Woesten H.A.B."/>
        </authorList>
    </citation>
    <scope>NUCLEOTIDE SEQUENCE [LARGE SCALE GENOMIC DNA]</scope>
    <source>
        <strain evidence="4">H4-8 / FGSC 9210</strain>
    </source>
</reference>
<keyword evidence="1" id="KW-1133">Transmembrane helix</keyword>
<dbReference type="HOGENOM" id="CLU_1856452_0_0_1"/>
<dbReference type="AlphaFoldDB" id="D8Q5J8"/>
<evidence type="ECO:0008006" key="5">
    <source>
        <dbReference type="Google" id="ProtNLM"/>
    </source>
</evidence>
<protein>
    <recommendedName>
        <fullName evidence="5">Mid2 domain-containing protein</fullName>
    </recommendedName>
</protein>
<dbReference type="OrthoDB" id="10359301at2759"/>
<keyword evidence="4" id="KW-1185">Reference proteome</keyword>
<dbReference type="RefSeq" id="XP_003031882.1">
    <property type="nucleotide sequence ID" value="XM_003031836.1"/>
</dbReference>
<proteinExistence type="predicted"/>
<dbReference type="EMBL" id="GL377306">
    <property type="protein sequence ID" value="EFI96979.1"/>
    <property type="molecule type" value="Genomic_DNA"/>
</dbReference>
<dbReference type="VEuPathDB" id="FungiDB:SCHCODRAFT_01352302"/>
<dbReference type="KEGG" id="scm:SCHCO_01352302"/>
<evidence type="ECO:0000313" key="4">
    <source>
        <dbReference type="Proteomes" id="UP000007431"/>
    </source>
</evidence>